<dbReference type="Gene3D" id="3.20.20.70">
    <property type="entry name" value="Aldolase class I"/>
    <property type="match status" value="1"/>
</dbReference>
<evidence type="ECO:0000256" key="3">
    <source>
        <dbReference type="ARBA" id="ARBA00012974"/>
    </source>
</evidence>
<dbReference type="Pfam" id="PF22617">
    <property type="entry name" value="HCS_D2"/>
    <property type="match status" value="1"/>
</dbReference>
<dbReference type="InterPro" id="IPR054691">
    <property type="entry name" value="LeuA/HCS_post-cat"/>
</dbReference>
<dbReference type="PROSITE" id="PS00816">
    <property type="entry name" value="AIPM_HOMOCIT_SYNTH_2"/>
    <property type="match status" value="1"/>
</dbReference>
<evidence type="ECO:0000256" key="5">
    <source>
        <dbReference type="ARBA" id="ARBA00022679"/>
    </source>
</evidence>
<evidence type="ECO:0000313" key="9">
    <source>
        <dbReference type="EMBL" id="BBA18117.1"/>
    </source>
</evidence>
<dbReference type="Gene3D" id="1.10.238.260">
    <property type="match status" value="1"/>
</dbReference>
<protein>
    <recommendedName>
        <fullName evidence="4">Homocitrate synthase</fullName>
        <ecNumber evidence="3">2.3.3.14</ecNumber>
    </recommendedName>
</protein>
<feature type="domain" description="Pyruvate carboxyltransferase" evidence="8">
    <location>
        <begin position="6"/>
        <end position="257"/>
    </location>
</feature>
<dbReference type="PROSITE" id="PS50991">
    <property type="entry name" value="PYR_CT"/>
    <property type="match status" value="1"/>
</dbReference>
<comment type="function">
    <text evidence="1">This protein is a Fe-Mo-cofactor biosynthetic component.</text>
</comment>
<evidence type="ECO:0000256" key="6">
    <source>
        <dbReference type="ARBA" id="ARBA00048019"/>
    </source>
</evidence>
<evidence type="ECO:0000256" key="2">
    <source>
        <dbReference type="ARBA" id="ARBA00006154"/>
    </source>
</evidence>
<keyword evidence="5 7" id="KW-0808">Transferase</keyword>
<evidence type="ECO:0000256" key="7">
    <source>
        <dbReference type="RuleBase" id="RU003523"/>
    </source>
</evidence>
<evidence type="ECO:0000256" key="1">
    <source>
        <dbReference type="ARBA" id="ARBA00003050"/>
    </source>
</evidence>
<dbReference type="GeneID" id="57266861"/>
<evidence type="ECO:0000313" key="10">
    <source>
        <dbReference type="EMBL" id="QTC46989.1"/>
    </source>
</evidence>
<sequence length="373" mass="40812">MLNKNLILEDTTLRDGEQAPGVAFTPEQKVEIFYLLANMGVKWIEAGIPAMKGDEVKALSEMLERKNEINIIAWNRGVLEDIEYSISLGFKAVHIGLPTSAIHLEKSVKKDKSWLVKTASDLVKFAKDKGMFVSISAEDIGRTDIGFLQEYAQVVAEAGADRLRLSDTIGILSPAQYKEKVSLLNKNVNIDLQCHCHNDFGFAVANTLAGIEAGARYFHVCVNGIGERAGMPDLAQVAMALHFFHGVDLGLDLTKLIALSETVARYSHQKISPWQPIVGDNVFAHESGIHANGMLKDSSTFEPFDPATVGGERRLVVGKHSGRAIIKHFLEESGVKAADDKALDRCLERVRSHAVRHPGGIPPHVLVDLYTAG</sequence>
<dbReference type="InterPro" id="IPR002034">
    <property type="entry name" value="AIPM/Hcit_synth_CS"/>
</dbReference>
<dbReference type="EC" id="2.3.3.14" evidence="3"/>
<reference evidence="9" key="1">
    <citation type="submission" date="2017-01" db="EMBL/GenBank/DDBJ databases">
        <title>A novel genetic locus determining virulence of Pantoea ananatis.</title>
        <authorList>
            <person name="Takikawa Y."/>
            <person name="Kubota Y."/>
        </authorList>
    </citation>
    <scope>NUCLEOTIDE SEQUENCE</scope>
    <source>
        <strain evidence="9">SUPP2219</strain>
    </source>
</reference>
<proteinExistence type="inferred from homology"/>
<name>A0A224AE12_PANAN</name>
<evidence type="ECO:0000256" key="4">
    <source>
        <dbReference type="ARBA" id="ARBA00020735"/>
    </source>
</evidence>
<dbReference type="GO" id="GO:0004410">
    <property type="term" value="F:homocitrate synthase activity"/>
    <property type="evidence" value="ECO:0007669"/>
    <property type="project" value="UniProtKB-EC"/>
</dbReference>
<gene>
    <name evidence="9" type="primary">pavD</name>
    <name evidence="10" type="ORF">H0Z12_05230</name>
</gene>
<dbReference type="PROSITE" id="PS00815">
    <property type="entry name" value="AIPM_HOMOCIT_SYNTH_1"/>
    <property type="match status" value="1"/>
</dbReference>
<organism evidence="9">
    <name type="scientific">Pantoea ananas</name>
    <name type="common">Erwinia uredovora</name>
    <dbReference type="NCBI Taxonomy" id="553"/>
    <lineage>
        <taxon>Bacteria</taxon>
        <taxon>Pseudomonadati</taxon>
        <taxon>Pseudomonadota</taxon>
        <taxon>Gammaproteobacteria</taxon>
        <taxon>Enterobacterales</taxon>
        <taxon>Erwiniaceae</taxon>
        <taxon>Pantoea</taxon>
    </lineage>
</organism>
<dbReference type="PANTHER" id="PTHR42880">
    <property type="entry name" value="HOMOCITRATE SYNTHASE"/>
    <property type="match status" value="1"/>
</dbReference>
<evidence type="ECO:0000259" key="8">
    <source>
        <dbReference type="PROSITE" id="PS50991"/>
    </source>
</evidence>
<dbReference type="RefSeq" id="WP_013027159.1">
    <property type="nucleotide sequence ID" value="NZ_AP019753.1"/>
</dbReference>
<dbReference type="SUPFAM" id="SSF51569">
    <property type="entry name" value="Aldolase"/>
    <property type="match status" value="1"/>
</dbReference>
<dbReference type="CDD" id="cd07939">
    <property type="entry name" value="DRE_TIM_NifV"/>
    <property type="match status" value="1"/>
</dbReference>
<dbReference type="Proteomes" id="UP000663901">
    <property type="component" value="Chromosome"/>
</dbReference>
<comment type="catalytic activity">
    <reaction evidence="6">
        <text>acetyl-CoA + 2-oxoglutarate + H2O = (2R)-homocitrate + CoA + H(+)</text>
        <dbReference type="Rhea" id="RHEA:12929"/>
        <dbReference type="ChEBI" id="CHEBI:15377"/>
        <dbReference type="ChEBI" id="CHEBI:15378"/>
        <dbReference type="ChEBI" id="CHEBI:16810"/>
        <dbReference type="ChEBI" id="CHEBI:57287"/>
        <dbReference type="ChEBI" id="CHEBI:57288"/>
        <dbReference type="ChEBI" id="CHEBI:58884"/>
        <dbReference type="EC" id="2.3.3.14"/>
    </reaction>
</comment>
<dbReference type="AlphaFoldDB" id="A0A224AE12"/>
<dbReference type="InterPro" id="IPR013477">
    <property type="entry name" value="NifV/FrbC"/>
</dbReference>
<dbReference type="EMBL" id="LC214857">
    <property type="protein sequence ID" value="BBA18117.1"/>
    <property type="molecule type" value="Genomic_DNA"/>
</dbReference>
<dbReference type="PANTHER" id="PTHR42880:SF1">
    <property type="entry name" value="ISOPROPYLMALATE_HOMOCITRATE_CITRAMALATE SYNTHASE FAMILY PROTEIN"/>
    <property type="match status" value="1"/>
</dbReference>
<dbReference type="InterPro" id="IPR013785">
    <property type="entry name" value="Aldolase_TIM"/>
</dbReference>
<dbReference type="Pfam" id="PF00682">
    <property type="entry name" value="HMGL-like"/>
    <property type="match status" value="1"/>
</dbReference>
<reference evidence="10" key="2">
    <citation type="submission" date="2020-07" db="EMBL/GenBank/DDBJ databases">
        <title>Genome Sequences for Panteoa spp. that cause Center Rot in Onions.</title>
        <authorList>
            <person name="Asselin J.A."/>
            <person name="Helmann T."/>
            <person name="Beer S."/>
            <person name="Stodghill P."/>
        </authorList>
    </citation>
    <scope>NUCLEOTIDE SEQUENCE</scope>
    <source>
        <strain evidence="10">OC5a</strain>
    </source>
</reference>
<dbReference type="GO" id="GO:0019752">
    <property type="term" value="P:carboxylic acid metabolic process"/>
    <property type="evidence" value="ECO:0007669"/>
    <property type="project" value="InterPro"/>
</dbReference>
<accession>A0A224AE12</accession>
<comment type="similarity">
    <text evidence="2 7">Belongs to the alpha-IPM synthase/homocitrate synthase family.</text>
</comment>
<dbReference type="EMBL" id="CP059084">
    <property type="protein sequence ID" value="QTC46989.1"/>
    <property type="molecule type" value="Genomic_DNA"/>
</dbReference>
<dbReference type="InterPro" id="IPR000891">
    <property type="entry name" value="PYR_CT"/>
</dbReference>